<keyword evidence="6" id="KW-0731">Sigma factor</keyword>
<dbReference type="RefSeq" id="WP_116010980.1">
    <property type="nucleotide sequence ID" value="NZ_QNUH01000003.1"/>
</dbReference>
<dbReference type="InterPro" id="IPR007046">
    <property type="entry name" value="RNA_pol_sigma_54_core-bd"/>
</dbReference>
<dbReference type="Gene3D" id="1.10.10.60">
    <property type="entry name" value="Homeodomain-like"/>
    <property type="match status" value="1"/>
</dbReference>
<evidence type="ECO:0000259" key="9">
    <source>
        <dbReference type="Pfam" id="PF04552"/>
    </source>
</evidence>
<evidence type="ECO:0000256" key="4">
    <source>
        <dbReference type="ARBA" id="ARBA00022695"/>
    </source>
</evidence>
<evidence type="ECO:0000256" key="6">
    <source>
        <dbReference type="ARBA" id="ARBA00023082"/>
    </source>
</evidence>
<evidence type="ECO:0000256" key="8">
    <source>
        <dbReference type="ARBA" id="ARBA00023163"/>
    </source>
</evidence>
<dbReference type="PANTHER" id="PTHR32248:SF4">
    <property type="entry name" value="RNA POLYMERASE SIGMA-54 FACTOR"/>
    <property type="match status" value="1"/>
</dbReference>
<dbReference type="Pfam" id="PF00309">
    <property type="entry name" value="Sigma54_AID"/>
    <property type="match status" value="1"/>
</dbReference>
<dbReference type="PROSITE" id="PS50044">
    <property type="entry name" value="SIGMA54_3"/>
    <property type="match status" value="1"/>
</dbReference>
<dbReference type="GO" id="GO:0001216">
    <property type="term" value="F:DNA-binding transcription activator activity"/>
    <property type="evidence" value="ECO:0007669"/>
    <property type="project" value="InterPro"/>
</dbReference>
<dbReference type="Pfam" id="PF04963">
    <property type="entry name" value="Sigma54_CBD"/>
    <property type="match status" value="1"/>
</dbReference>
<dbReference type="EMBL" id="QNUH01000003">
    <property type="protein sequence ID" value="REC79734.1"/>
    <property type="molecule type" value="Genomic_DNA"/>
</dbReference>
<evidence type="ECO:0000259" key="10">
    <source>
        <dbReference type="Pfam" id="PF04963"/>
    </source>
</evidence>
<keyword evidence="2" id="KW-0240">DNA-directed RNA polymerase</keyword>
<keyword evidence="12" id="KW-1185">Reference proteome</keyword>
<evidence type="ECO:0000256" key="2">
    <source>
        <dbReference type="ARBA" id="ARBA00022478"/>
    </source>
</evidence>
<keyword evidence="7" id="KW-0238">DNA-binding</keyword>
<feature type="domain" description="RNA polymerase sigma factor 54 core-binding" evidence="10">
    <location>
        <begin position="107"/>
        <end position="306"/>
    </location>
</feature>
<name>A0A3D9DP01_9FLAO</name>
<dbReference type="PRINTS" id="PR00045">
    <property type="entry name" value="SIGMA54FCT"/>
</dbReference>
<organism evidence="11 12">
    <name type="scientific">Chryseobacterium elymi</name>
    <dbReference type="NCBI Taxonomy" id="395936"/>
    <lineage>
        <taxon>Bacteria</taxon>
        <taxon>Pseudomonadati</taxon>
        <taxon>Bacteroidota</taxon>
        <taxon>Flavobacteriia</taxon>
        <taxon>Flavobacteriales</taxon>
        <taxon>Weeksellaceae</taxon>
        <taxon>Chryseobacterium group</taxon>
        <taxon>Chryseobacterium</taxon>
    </lineage>
</organism>
<dbReference type="Pfam" id="PF04552">
    <property type="entry name" value="Sigma54_DBD"/>
    <property type="match status" value="1"/>
</dbReference>
<dbReference type="PROSITE" id="PS00718">
    <property type="entry name" value="SIGMA54_2"/>
    <property type="match status" value="1"/>
</dbReference>
<keyword evidence="3" id="KW-0808">Transferase</keyword>
<evidence type="ECO:0000256" key="5">
    <source>
        <dbReference type="ARBA" id="ARBA00023015"/>
    </source>
</evidence>
<evidence type="ECO:0000256" key="1">
    <source>
        <dbReference type="ARBA" id="ARBA00008798"/>
    </source>
</evidence>
<reference evidence="11 12" key="1">
    <citation type="journal article" date="2010" name="Syst. Appl. Microbiol.">
        <title>Four new species of Chryseobacterium from the rhizosphere of coastal sand dune plants, Chryseobacterium elymi sp. nov., Chryseobacterium hagamense sp. nov., Chryseobacterium lathyri sp. nov. and Chryseobacterium rhizosphaerae sp. nov.</title>
        <authorList>
            <person name="Cho S.H."/>
            <person name="Lee K.S."/>
            <person name="Shin D.S."/>
            <person name="Han J.H."/>
            <person name="Park K.S."/>
            <person name="Lee C.H."/>
            <person name="Park K.H."/>
            <person name="Kim S.B."/>
        </authorList>
    </citation>
    <scope>NUCLEOTIDE SEQUENCE [LARGE SCALE GENOMIC DNA]</scope>
    <source>
        <strain evidence="11 12">KCTC 22547</strain>
    </source>
</reference>
<dbReference type="GO" id="GO:0006352">
    <property type="term" value="P:DNA-templated transcription initiation"/>
    <property type="evidence" value="ECO:0007669"/>
    <property type="project" value="InterPro"/>
</dbReference>
<dbReference type="GO" id="GO:0016779">
    <property type="term" value="F:nucleotidyltransferase activity"/>
    <property type="evidence" value="ECO:0007669"/>
    <property type="project" value="UniProtKB-KW"/>
</dbReference>
<protein>
    <submittedName>
        <fullName evidence="11">RNA polymerase sigma-54 factor</fullName>
    </submittedName>
</protein>
<gene>
    <name evidence="11" type="primary">rpoN</name>
    <name evidence="11" type="ORF">DRF60_04835</name>
</gene>
<dbReference type="NCBIfam" id="TIGR02395">
    <property type="entry name" value="rpoN_sigma"/>
    <property type="match status" value="1"/>
</dbReference>
<dbReference type="PANTHER" id="PTHR32248">
    <property type="entry name" value="RNA POLYMERASE SIGMA-54 FACTOR"/>
    <property type="match status" value="1"/>
</dbReference>
<evidence type="ECO:0000256" key="3">
    <source>
        <dbReference type="ARBA" id="ARBA00022679"/>
    </source>
</evidence>
<feature type="domain" description="RNA polymerase sigma factor 54 DNA-binding" evidence="9">
    <location>
        <begin position="328"/>
        <end position="485"/>
    </location>
</feature>
<sequence>MLKQHLQLKLGQKLAPQQIQLMKLIQLHTLEFEEELERELEENPALEIVKEDPKEDEYSSLEDAYQDEGTESIQTDFDVNEYIYDDEPSYKTASSNYSADDEEFDNESLLTEGQSLYDYLLEQIHLVNISDEDEKIAEYVIGNLDTDGYLRREIKAIVDDLAFSQGIYTIKEKVEDILENYIQKLDPPGVGARGLQECLLLQIEKKVSSDKAVSLAANILRYQFDALTNKHYNKIIQKYDIEEEDLKDALDEISKLSPKVGGNFDTQTITINQEIIPDFVIQVKDGMVIPMLNSKNAPTLRVSEEYKDILTTYSHDKNSSEHKQAALFIKQKLDAAKWYIDAINQRQNTLLQTITAIVKFQKDYFITGDEKSLKPMILKDIADITGFDISTISRVVKSKYADTSNGIVYLKDLFSDSLTNDDGEEVSTKEIKTHLQEVIGKENKRKPLTDDALVVMLKEQGYNIARRTIAKYREQLNIPVARLRKEL</sequence>
<keyword evidence="5" id="KW-0805">Transcription regulation</keyword>
<keyword evidence="8" id="KW-0804">Transcription</keyword>
<keyword evidence="4" id="KW-0548">Nucleotidyltransferase</keyword>
<dbReference type="GO" id="GO:0003677">
    <property type="term" value="F:DNA binding"/>
    <property type="evidence" value="ECO:0007669"/>
    <property type="project" value="UniProtKB-KW"/>
</dbReference>
<evidence type="ECO:0000256" key="7">
    <source>
        <dbReference type="ARBA" id="ARBA00023125"/>
    </source>
</evidence>
<comment type="similarity">
    <text evidence="1">Belongs to the sigma-54 factor family.</text>
</comment>
<dbReference type="InterPro" id="IPR000394">
    <property type="entry name" value="RNA_pol_sigma_54"/>
</dbReference>
<accession>A0A3D9DP01</accession>
<comment type="caution">
    <text evidence="11">The sequence shown here is derived from an EMBL/GenBank/DDBJ whole genome shotgun (WGS) entry which is preliminary data.</text>
</comment>
<dbReference type="GO" id="GO:0000428">
    <property type="term" value="C:DNA-directed RNA polymerase complex"/>
    <property type="evidence" value="ECO:0007669"/>
    <property type="project" value="UniProtKB-KW"/>
</dbReference>
<evidence type="ECO:0000313" key="12">
    <source>
        <dbReference type="Proteomes" id="UP000257030"/>
    </source>
</evidence>
<dbReference type="Gene3D" id="1.10.10.1330">
    <property type="entry name" value="RNA polymerase sigma-54 factor, core-binding domain"/>
    <property type="match status" value="1"/>
</dbReference>
<dbReference type="PIRSF" id="PIRSF000774">
    <property type="entry name" value="RpoN"/>
    <property type="match status" value="1"/>
</dbReference>
<proteinExistence type="inferred from homology"/>
<dbReference type="GO" id="GO:0016987">
    <property type="term" value="F:sigma factor activity"/>
    <property type="evidence" value="ECO:0007669"/>
    <property type="project" value="UniProtKB-KW"/>
</dbReference>
<dbReference type="AlphaFoldDB" id="A0A3D9DP01"/>
<evidence type="ECO:0000313" key="11">
    <source>
        <dbReference type="EMBL" id="REC79734.1"/>
    </source>
</evidence>
<dbReference type="OrthoDB" id="9814402at2"/>
<dbReference type="InterPro" id="IPR007634">
    <property type="entry name" value="RNA_pol_sigma_54_DNA-bd"/>
</dbReference>
<dbReference type="InterPro" id="IPR038709">
    <property type="entry name" value="RpoN_core-bd_sf"/>
</dbReference>
<dbReference type="Proteomes" id="UP000257030">
    <property type="component" value="Unassembled WGS sequence"/>
</dbReference>